<evidence type="ECO:0000256" key="5">
    <source>
        <dbReference type="ARBA" id="ARBA00035648"/>
    </source>
</evidence>
<sequence>MNSMTGFGSSEIVKDGVKLNVTVKSVNHKNLDIRIKGLAEAPALEQMVKSAIAKGAKRGHFDVFVRTEGESNTDLRFDAEAYAFYERILREKGAARPAEVAWLLERPGVIKQGTDEALDLDEALLKEAFHGAFSDLRAMREKEGANLKQVLETNLAKLAAYVEAIQAAAADEKAEEKEAFSMRVKEIMAEYELDLPRFSTELALLYEKMSIEEEIARLISHIDQFNVIMNGKGSVGRRLDFLLQEMFREANTIASKSRHLGILHDIVEVKTLIDHLREQVANIE</sequence>
<evidence type="ECO:0000256" key="2">
    <source>
        <dbReference type="ARBA" id="ARBA00022722"/>
    </source>
</evidence>
<evidence type="ECO:0000313" key="8">
    <source>
        <dbReference type="EMBL" id="MEQ3354160.1"/>
    </source>
</evidence>
<dbReference type="RefSeq" id="WP_349054468.1">
    <property type="nucleotide sequence ID" value="NZ_JBBNPS010000026.1"/>
</dbReference>
<dbReference type="InterPro" id="IPR005229">
    <property type="entry name" value="YicC/YloC-like"/>
</dbReference>
<keyword evidence="4 8" id="KW-0378">Hydrolase</keyword>
<dbReference type="Pfam" id="PF03755">
    <property type="entry name" value="YicC-like_N"/>
    <property type="match status" value="1"/>
</dbReference>
<reference evidence="8 9" key="1">
    <citation type="submission" date="2024-04" db="EMBL/GenBank/DDBJ databases">
        <title>Human intestinal bacterial collection.</title>
        <authorList>
            <person name="Pauvert C."/>
            <person name="Hitch T.C.A."/>
            <person name="Clavel T."/>
        </authorList>
    </citation>
    <scope>NUCLEOTIDE SEQUENCE [LARGE SCALE GENOMIC DNA]</scope>
    <source>
        <strain evidence="8 9">CLA-SR-H026</strain>
    </source>
</reference>
<feature type="domain" description="Endoribonuclease YicC-like C-terminal" evidence="7">
    <location>
        <begin position="167"/>
        <end position="284"/>
    </location>
</feature>
<keyword evidence="2" id="KW-0540">Nuclease</keyword>
<gene>
    <name evidence="8" type="ORF">AAA081_07640</name>
</gene>
<accession>A0ABV1J885</accession>
<dbReference type="EMBL" id="JBBNPS010000026">
    <property type="protein sequence ID" value="MEQ3354160.1"/>
    <property type="molecule type" value="Genomic_DNA"/>
</dbReference>
<evidence type="ECO:0000256" key="1">
    <source>
        <dbReference type="ARBA" id="ARBA00001968"/>
    </source>
</evidence>
<dbReference type="InterPro" id="IPR013551">
    <property type="entry name" value="YicC-like_C"/>
</dbReference>
<dbReference type="Pfam" id="PF08340">
    <property type="entry name" value="YicC-like_C"/>
    <property type="match status" value="1"/>
</dbReference>
<protein>
    <submittedName>
        <fullName evidence="8">YicC/YloC family endoribonuclease</fullName>
        <ecNumber evidence="8">3.1.-.-</ecNumber>
    </submittedName>
</protein>
<keyword evidence="3" id="KW-0255">Endonuclease</keyword>
<dbReference type="PANTHER" id="PTHR30636">
    <property type="entry name" value="UPF0701 PROTEIN YICC"/>
    <property type="match status" value="1"/>
</dbReference>
<evidence type="ECO:0000313" key="9">
    <source>
        <dbReference type="Proteomes" id="UP001481872"/>
    </source>
</evidence>
<comment type="caution">
    <text evidence="8">The sequence shown here is derived from an EMBL/GenBank/DDBJ whole genome shotgun (WGS) entry which is preliminary data.</text>
</comment>
<evidence type="ECO:0000259" key="7">
    <source>
        <dbReference type="Pfam" id="PF08340"/>
    </source>
</evidence>
<name>A0ABV1J885_9FIRM</name>
<evidence type="ECO:0000256" key="4">
    <source>
        <dbReference type="ARBA" id="ARBA00022801"/>
    </source>
</evidence>
<evidence type="ECO:0000259" key="6">
    <source>
        <dbReference type="Pfam" id="PF03755"/>
    </source>
</evidence>
<dbReference type="EC" id="3.1.-.-" evidence="8"/>
<dbReference type="InterPro" id="IPR013527">
    <property type="entry name" value="YicC-like_N"/>
</dbReference>
<proteinExistence type="inferred from homology"/>
<organism evidence="8 9">
    <name type="scientific">Aedoeadaptatus acetigenes</name>
    <dbReference type="NCBI Taxonomy" id="2981723"/>
    <lineage>
        <taxon>Bacteria</taxon>
        <taxon>Bacillati</taxon>
        <taxon>Bacillota</taxon>
        <taxon>Tissierellia</taxon>
        <taxon>Tissierellales</taxon>
        <taxon>Peptoniphilaceae</taxon>
        <taxon>Aedoeadaptatus</taxon>
    </lineage>
</organism>
<feature type="domain" description="Endoribonuclease YicC-like N-terminal" evidence="6">
    <location>
        <begin position="1"/>
        <end position="149"/>
    </location>
</feature>
<dbReference type="PANTHER" id="PTHR30636:SF3">
    <property type="entry name" value="UPF0701 PROTEIN YICC"/>
    <property type="match status" value="1"/>
</dbReference>
<keyword evidence="9" id="KW-1185">Reference proteome</keyword>
<dbReference type="NCBIfam" id="TIGR00255">
    <property type="entry name" value="YicC/YloC family endoribonuclease"/>
    <property type="match status" value="1"/>
</dbReference>
<evidence type="ECO:0000256" key="3">
    <source>
        <dbReference type="ARBA" id="ARBA00022759"/>
    </source>
</evidence>
<dbReference type="GO" id="GO:0016787">
    <property type="term" value="F:hydrolase activity"/>
    <property type="evidence" value="ECO:0007669"/>
    <property type="project" value="UniProtKB-KW"/>
</dbReference>
<comment type="similarity">
    <text evidence="5">Belongs to the YicC/YloC family.</text>
</comment>
<dbReference type="Proteomes" id="UP001481872">
    <property type="component" value="Unassembled WGS sequence"/>
</dbReference>
<comment type="cofactor">
    <cofactor evidence="1">
        <name>a divalent metal cation</name>
        <dbReference type="ChEBI" id="CHEBI:60240"/>
    </cofactor>
</comment>